<accession>A0ABR6X0F6</accession>
<evidence type="ECO:0000313" key="3">
    <source>
        <dbReference type="EMBL" id="MBC3806361.1"/>
    </source>
</evidence>
<feature type="domain" description="Glutaredoxin" evidence="2">
    <location>
        <begin position="57"/>
        <end position="114"/>
    </location>
</feature>
<evidence type="ECO:0000313" key="4">
    <source>
        <dbReference type="Proteomes" id="UP000648257"/>
    </source>
</evidence>
<dbReference type="InterPro" id="IPR036249">
    <property type="entry name" value="Thioredoxin-like_sf"/>
</dbReference>
<dbReference type="InterPro" id="IPR011767">
    <property type="entry name" value="GLR_AS"/>
</dbReference>
<dbReference type="PROSITE" id="PS00195">
    <property type="entry name" value="GLUTAREDOXIN_1"/>
    <property type="match status" value="1"/>
</dbReference>
<reference evidence="3 4" key="1">
    <citation type="submission" date="2020-08" db="EMBL/GenBank/DDBJ databases">
        <title>Novel species isolated from subtropical streams in China.</title>
        <authorList>
            <person name="Lu H."/>
        </authorList>
    </citation>
    <scope>NUCLEOTIDE SEQUENCE [LARGE SCALE GENOMIC DNA]</scope>
    <source>
        <strain evidence="3 4">KACC 16656</strain>
    </source>
</reference>
<dbReference type="InterPro" id="IPR002109">
    <property type="entry name" value="Glutaredoxin"/>
</dbReference>
<dbReference type="SUPFAM" id="SSF52833">
    <property type="entry name" value="Thioredoxin-like"/>
    <property type="match status" value="1"/>
</dbReference>
<dbReference type="CDD" id="cd02976">
    <property type="entry name" value="NrdH"/>
    <property type="match status" value="1"/>
</dbReference>
<keyword evidence="4" id="KW-1185">Reference proteome</keyword>
<comment type="caution">
    <text evidence="3">The sequence shown here is derived from an EMBL/GenBank/DDBJ whole genome shotgun (WGS) entry which is preliminary data.</text>
</comment>
<name>A0ABR6X0F6_9BURK</name>
<dbReference type="Gene3D" id="3.40.30.10">
    <property type="entry name" value="Glutaredoxin"/>
    <property type="match status" value="1"/>
</dbReference>
<protein>
    <submittedName>
        <fullName evidence="3">Glutaredoxin family protein</fullName>
    </submittedName>
</protein>
<organism evidence="3 4">
    <name type="scientific">Undibacterium seohonense</name>
    <dbReference type="NCBI Taxonomy" id="1344950"/>
    <lineage>
        <taxon>Bacteria</taxon>
        <taxon>Pseudomonadati</taxon>
        <taxon>Pseudomonadota</taxon>
        <taxon>Betaproteobacteria</taxon>
        <taxon>Burkholderiales</taxon>
        <taxon>Oxalobacteraceae</taxon>
        <taxon>Undibacterium</taxon>
    </lineage>
</organism>
<keyword evidence="1" id="KW-0812">Transmembrane</keyword>
<proteinExistence type="predicted"/>
<dbReference type="RefSeq" id="WP_186921378.1">
    <property type="nucleotide sequence ID" value="NZ_JACOFW010000002.1"/>
</dbReference>
<evidence type="ECO:0000256" key="1">
    <source>
        <dbReference type="SAM" id="Phobius"/>
    </source>
</evidence>
<keyword evidence="1" id="KW-0472">Membrane</keyword>
<feature type="transmembrane region" description="Helical" evidence="1">
    <location>
        <begin position="7"/>
        <end position="27"/>
    </location>
</feature>
<dbReference type="Pfam" id="PF00462">
    <property type="entry name" value="Glutaredoxin"/>
    <property type="match status" value="1"/>
</dbReference>
<gene>
    <name evidence="3" type="ORF">H8K52_03240</name>
</gene>
<keyword evidence="1" id="KW-1133">Transmembrane helix</keyword>
<evidence type="ECO:0000259" key="2">
    <source>
        <dbReference type="Pfam" id="PF00462"/>
    </source>
</evidence>
<dbReference type="EMBL" id="JACOFW010000002">
    <property type="protein sequence ID" value="MBC3806361.1"/>
    <property type="molecule type" value="Genomic_DNA"/>
</dbReference>
<sequence>MQGKVKIWLRDGVVLLATIALAIWLGAQLPRWYSMVKGPFKNGDYSQHVKSQTYALTLYGTSTCPHCDTARRFLNEAGILFNDLVVDKSKVAEVAYKTLGEKAVPVFVSEDKLIVGFDKEAYLKLIASVKSK</sequence>
<dbReference type="Proteomes" id="UP000648257">
    <property type="component" value="Unassembled WGS sequence"/>
</dbReference>
<dbReference type="PROSITE" id="PS51354">
    <property type="entry name" value="GLUTAREDOXIN_2"/>
    <property type="match status" value="1"/>
</dbReference>